<proteinExistence type="predicted"/>
<protein>
    <submittedName>
        <fullName evidence="2">Uncharacterized protein</fullName>
    </submittedName>
</protein>
<accession>A0A2K0SXN6</accession>
<keyword evidence="1" id="KW-0812">Transmembrane</keyword>
<feature type="transmembrane region" description="Helical" evidence="1">
    <location>
        <begin position="66"/>
        <end position="91"/>
    </location>
</feature>
<name>A0A2K0SXN6_9HYPO</name>
<dbReference type="Proteomes" id="UP000236546">
    <property type="component" value="Unassembled WGS sequence"/>
</dbReference>
<feature type="transmembrane region" description="Helical" evidence="1">
    <location>
        <begin position="103"/>
        <end position="123"/>
    </location>
</feature>
<feature type="transmembrane region" description="Helical" evidence="1">
    <location>
        <begin position="20"/>
        <end position="46"/>
    </location>
</feature>
<dbReference type="OrthoDB" id="5141589at2759"/>
<sequence>MPPTTKHARRRFRQLSSNLLIYFVLAWSAANLILVLFSTAAFIAARVRVSRGPCQYHGVGCDFTRWGFYLFAALSAAISSATAGLMALNTLLRPRNSSLDPVWVFRGVFFTLMPLMTMVYIGWSTPDKPPGFLKFPRQELDIYDFDVTEQLPLRGIGGAFILDVMDPWKETIPAFVVIHINL</sequence>
<dbReference type="EMBL" id="MTYH01000115">
    <property type="protein sequence ID" value="PNP38038.1"/>
    <property type="molecule type" value="Genomic_DNA"/>
</dbReference>
<dbReference type="AlphaFoldDB" id="A0A2K0SXN6"/>
<reference evidence="2 3" key="1">
    <citation type="submission" date="2017-02" db="EMBL/GenBank/DDBJ databases">
        <title>Genomes of Trichoderma spp. with biocontrol activity.</title>
        <authorList>
            <person name="Gardiner D."/>
            <person name="Kazan K."/>
            <person name="Vos C."/>
            <person name="Harvey P."/>
        </authorList>
    </citation>
    <scope>NUCLEOTIDE SEQUENCE [LARGE SCALE GENOMIC DNA]</scope>
    <source>
        <strain evidence="2 3">A5MH</strain>
    </source>
</reference>
<evidence type="ECO:0000313" key="3">
    <source>
        <dbReference type="Proteomes" id="UP000236546"/>
    </source>
</evidence>
<comment type="caution">
    <text evidence="2">The sequence shown here is derived from an EMBL/GenBank/DDBJ whole genome shotgun (WGS) entry which is preliminary data.</text>
</comment>
<evidence type="ECO:0000256" key="1">
    <source>
        <dbReference type="SAM" id="Phobius"/>
    </source>
</evidence>
<gene>
    <name evidence="2" type="ORF">TGAMA5MH_10137</name>
</gene>
<keyword evidence="1" id="KW-1133">Transmembrane helix</keyword>
<organism evidence="2 3">
    <name type="scientific">Trichoderma gamsii</name>
    <dbReference type="NCBI Taxonomy" id="398673"/>
    <lineage>
        <taxon>Eukaryota</taxon>
        <taxon>Fungi</taxon>
        <taxon>Dikarya</taxon>
        <taxon>Ascomycota</taxon>
        <taxon>Pezizomycotina</taxon>
        <taxon>Sordariomycetes</taxon>
        <taxon>Hypocreomycetidae</taxon>
        <taxon>Hypocreales</taxon>
        <taxon>Hypocreaceae</taxon>
        <taxon>Trichoderma</taxon>
    </lineage>
</organism>
<keyword evidence="1" id="KW-0472">Membrane</keyword>
<evidence type="ECO:0000313" key="2">
    <source>
        <dbReference type="EMBL" id="PNP38038.1"/>
    </source>
</evidence>